<dbReference type="GO" id="GO:0005524">
    <property type="term" value="F:ATP binding"/>
    <property type="evidence" value="ECO:0007669"/>
    <property type="project" value="UniProtKB-UniRule"/>
</dbReference>
<feature type="domain" description="Mur ligase central" evidence="11">
    <location>
        <begin position="129"/>
        <end position="331"/>
    </location>
</feature>
<evidence type="ECO:0000256" key="2">
    <source>
        <dbReference type="ARBA" id="ARBA00022618"/>
    </source>
</evidence>
<keyword evidence="7" id="KW-0067">ATP-binding</keyword>
<dbReference type="InterPro" id="IPR005761">
    <property type="entry name" value="UDP-N-AcMur-Glu-dNH2Pim_ligase"/>
</dbReference>
<evidence type="ECO:0000259" key="9">
    <source>
        <dbReference type="Pfam" id="PF01225"/>
    </source>
</evidence>
<accession>A0A3D9UZX1</accession>
<dbReference type="InterPro" id="IPR004101">
    <property type="entry name" value="Mur_ligase_C"/>
</dbReference>
<evidence type="ECO:0000259" key="10">
    <source>
        <dbReference type="Pfam" id="PF02875"/>
    </source>
</evidence>
<comment type="caution">
    <text evidence="12">The sequence shown here is derived from an EMBL/GenBank/DDBJ whole genome shotgun (WGS) entry which is preliminary data.</text>
</comment>
<dbReference type="SUPFAM" id="SSF63418">
    <property type="entry name" value="MurE/MurF N-terminal domain"/>
    <property type="match status" value="1"/>
</dbReference>
<dbReference type="GO" id="GO:0005737">
    <property type="term" value="C:cytoplasm"/>
    <property type="evidence" value="ECO:0007669"/>
    <property type="project" value="UniProtKB-SubCell"/>
</dbReference>
<dbReference type="Gene3D" id="3.40.1390.10">
    <property type="entry name" value="MurE/MurF, N-terminal domain"/>
    <property type="match status" value="1"/>
</dbReference>
<keyword evidence="7 12" id="KW-0436">Ligase</keyword>
<feature type="short sequence motif" description="Meso-diaminopimelate recognition motif" evidence="7">
    <location>
        <begin position="427"/>
        <end position="430"/>
    </location>
</feature>
<keyword evidence="6 7" id="KW-0961">Cell wall biogenesis/degradation</keyword>
<evidence type="ECO:0000256" key="3">
    <source>
        <dbReference type="ARBA" id="ARBA00022960"/>
    </source>
</evidence>
<feature type="binding site" evidence="7">
    <location>
        <position position="487"/>
    </location>
    <ligand>
        <name>meso-2,6-diaminopimelate</name>
        <dbReference type="ChEBI" id="CHEBI:57791"/>
    </ligand>
</feature>
<protein>
    <recommendedName>
        <fullName evidence="7">UDP-N-acetylmuramoyl-L-alanyl-D-glutamate--2,6-diaminopimelate ligase</fullName>
        <ecNumber evidence="7">6.3.2.13</ecNumber>
    </recommendedName>
    <alternativeName>
        <fullName evidence="7">Meso-A2pm-adding enzyme</fullName>
    </alternativeName>
    <alternativeName>
        <fullName evidence="7">Meso-diaminopimelate-adding enzyme</fullName>
    </alternativeName>
    <alternativeName>
        <fullName evidence="7">UDP-MurNAc-L-Ala-D-Glu:meso-diaminopimelate ligase</fullName>
    </alternativeName>
    <alternativeName>
        <fullName evidence="7">UDP-MurNAc-tripeptide synthetase</fullName>
    </alternativeName>
    <alternativeName>
        <fullName evidence="7">UDP-N-acetylmuramyl-tripeptide synthetase</fullName>
    </alternativeName>
</protein>
<dbReference type="NCBIfam" id="NF001124">
    <property type="entry name" value="PRK00139.1-2"/>
    <property type="match status" value="1"/>
</dbReference>
<keyword evidence="5 7" id="KW-0131">Cell cycle</keyword>
<keyword evidence="3 7" id="KW-0133">Cell shape</keyword>
<dbReference type="EMBL" id="QTUC01000001">
    <property type="protein sequence ID" value="REF34817.1"/>
    <property type="molecule type" value="Genomic_DNA"/>
</dbReference>
<name>A0A3D9UZX1_THECX</name>
<keyword evidence="7" id="KW-0547">Nucleotide-binding</keyword>
<dbReference type="InterPro" id="IPR013221">
    <property type="entry name" value="Mur_ligase_cen"/>
</dbReference>
<comment type="PTM">
    <text evidence="7">Carboxylation is probably crucial for Mg(2+) binding and, consequently, for the gamma-phosphate positioning of ATP.</text>
</comment>
<dbReference type="NCBIfam" id="NF001126">
    <property type="entry name" value="PRK00139.1-4"/>
    <property type="match status" value="1"/>
</dbReference>
<sequence>MAVPAAQPMSRRPANPPRHTLAEIARVAGADPAPGFAEVTVTGVAQDSRLVVPGDLYIARPGTVAHGADYAAQAAHAGAVAALTDPSGAAACREADLPTIVVPDPQSVLGPLAAWIYGHPSRDLLMLGVTGTNGKTTTTFLLDVALRQAGHRTGLLGTVETRVGEEVLPSARTTPEAPELQALLALMRERGVTAVAMEVSSHALTYGRVAGVVFDVAGFSNLTQDHLELHGDLESYFAAKAALFHPDRARRGVVNLDDHYGRRLARHAPIEVVTCSAAGAPGADWRAEAVHLTSDGTSRFRIVGPEGARYALNLNLPGDFNVANALLAATMLVTAGVEPAAFVSAFAEFTGLPGRMERVPGPQDFSVIVDYAHTPDAVGVVLRSARQWTKGRVIAVLGCGGDRDQGKRPLMGQVAAREADMVVITDDNPRSEDPARVRRAILDGACAVPATERGDVVDVPDRREAIRWAIGAARPGDTVLILGKGHEQGQEVAGVVYPFDDRVVAQEVLHEMSETTQAAERRVAGP</sequence>
<dbReference type="InterPro" id="IPR036565">
    <property type="entry name" value="Mur-like_cat_sf"/>
</dbReference>
<dbReference type="EC" id="6.3.2.13" evidence="7"/>
<feature type="modified residue" description="N6-carboxylysine" evidence="7">
    <location>
        <position position="240"/>
    </location>
</feature>
<keyword evidence="7" id="KW-0963">Cytoplasm</keyword>
<dbReference type="Proteomes" id="UP000256485">
    <property type="component" value="Unassembled WGS sequence"/>
</dbReference>
<evidence type="ECO:0000256" key="7">
    <source>
        <dbReference type="HAMAP-Rule" id="MF_00208"/>
    </source>
</evidence>
<dbReference type="GO" id="GO:0051301">
    <property type="term" value="P:cell division"/>
    <property type="evidence" value="ECO:0007669"/>
    <property type="project" value="UniProtKB-KW"/>
</dbReference>
<feature type="binding site" evidence="7">
    <location>
        <position position="200"/>
    </location>
    <ligand>
        <name>UDP-N-acetyl-alpha-D-muramoyl-L-alanyl-D-glutamate</name>
        <dbReference type="ChEBI" id="CHEBI:83900"/>
    </ligand>
</feature>
<keyword evidence="4 7" id="KW-0573">Peptidoglycan synthesis</keyword>
<evidence type="ECO:0000259" key="11">
    <source>
        <dbReference type="Pfam" id="PF08245"/>
    </source>
</evidence>
<dbReference type="Pfam" id="PF02875">
    <property type="entry name" value="Mur_ligase_C"/>
    <property type="match status" value="1"/>
</dbReference>
<dbReference type="Gene3D" id="3.90.190.20">
    <property type="entry name" value="Mur ligase, C-terminal domain"/>
    <property type="match status" value="1"/>
</dbReference>
<dbReference type="SUPFAM" id="SSF53623">
    <property type="entry name" value="MurD-like peptide ligases, catalytic domain"/>
    <property type="match status" value="1"/>
</dbReference>
<dbReference type="RefSeq" id="WP_115848715.1">
    <property type="nucleotide sequence ID" value="NZ_QTUC01000001.1"/>
</dbReference>
<keyword evidence="7" id="KW-0460">Magnesium</keyword>
<evidence type="ECO:0000313" key="13">
    <source>
        <dbReference type="Proteomes" id="UP000256485"/>
    </source>
</evidence>
<keyword evidence="13" id="KW-1185">Reference proteome</keyword>
<dbReference type="GO" id="GO:0071555">
    <property type="term" value="P:cell wall organization"/>
    <property type="evidence" value="ECO:0007669"/>
    <property type="project" value="UniProtKB-KW"/>
</dbReference>
<dbReference type="AlphaFoldDB" id="A0A3D9UZX1"/>
<dbReference type="HAMAP" id="MF_00208">
    <property type="entry name" value="MurE"/>
    <property type="match status" value="1"/>
</dbReference>
<dbReference type="SUPFAM" id="SSF53244">
    <property type="entry name" value="MurD-like peptide ligases, peptide-binding domain"/>
    <property type="match status" value="1"/>
</dbReference>
<dbReference type="PANTHER" id="PTHR23135:SF4">
    <property type="entry name" value="UDP-N-ACETYLMURAMOYL-L-ALANYL-D-GLUTAMATE--2,6-DIAMINOPIMELATE LIGASE MURE HOMOLOG, CHLOROPLASTIC"/>
    <property type="match status" value="1"/>
</dbReference>
<dbReference type="OrthoDB" id="9800958at2"/>
<dbReference type="GO" id="GO:0000287">
    <property type="term" value="F:magnesium ion binding"/>
    <property type="evidence" value="ECO:0007669"/>
    <property type="project" value="UniProtKB-UniRule"/>
</dbReference>
<comment type="caution">
    <text evidence="7">Lacks conserved residue(s) required for the propagation of feature annotation.</text>
</comment>
<comment type="similarity">
    <text evidence="1 7">Belongs to the MurCDEF family. MurE subfamily.</text>
</comment>
<proteinExistence type="inferred from homology"/>
<evidence type="ECO:0000256" key="4">
    <source>
        <dbReference type="ARBA" id="ARBA00022984"/>
    </source>
</evidence>
<feature type="binding site" evidence="7">
    <location>
        <position position="483"/>
    </location>
    <ligand>
        <name>meso-2,6-diaminopimelate</name>
        <dbReference type="ChEBI" id="CHEBI:57791"/>
    </ligand>
</feature>
<comment type="subcellular location">
    <subcellularLocation>
        <location evidence="7 8">Cytoplasm</location>
    </subcellularLocation>
</comment>
<keyword evidence="2 7" id="KW-0132">Cell division</keyword>
<dbReference type="NCBIfam" id="TIGR01085">
    <property type="entry name" value="murE"/>
    <property type="match status" value="1"/>
</dbReference>
<dbReference type="GO" id="GO:0009252">
    <property type="term" value="P:peptidoglycan biosynthetic process"/>
    <property type="evidence" value="ECO:0007669"/>
    <property type="project" value="UniProtKB-UniRule"/>
</dbReference>
<evidence type="ECO:0000256" key="6">
    <source>
        <dbReference type="ARBA" id="ARBA00023316"/>
    </source>
</evidence>
<feature type="binding site" evidence="7">
    <location>
        <position position="403"/>
    </location>
    <ligand>
        <name>meso-2,6-diaminopimelate</name>
        <dbReference type="ChEBI" id="CHEBI:57791"/>
    </ligand>
</feature>
<dbReference type="InterPro" id="IPR000713">
    <property type="entry name" value="Mur_ligase_N"/>
</dbReference>
<evidence type="ECO:0000256" key="1">
    <source>
        <dbReference type="ARBA" id="ARBA00005898"/>
    </source>
</evidence>
<dbReference type="Pfam" id="PF01225">
    <property type="entry name" value="Mur_ligase"/>
    <property type="match status" value="1"/>
</dbReference>
<dbReference type="Gene3D" id="3.40.1190.10">
    <property type="entry name" value="Mur-like, catalytic domain"/>
    <property type="match status" value="1"/>
</dbReference>
<comment type="catalytic activity">
    <reaction evidence="7">
        <text>UDP-N-acetyl-alpha-D-muramoyl-L-alanyl-D-glutamate + meso-2,6-diaminopimelate + ATP = UDP-N-acetyl-alpha-D-muramoyl-L-alanyl-gamma-D-glutamyl-meso-2,6-diaminopimelate + ADP + phosphate + H(+)</text>
        <dbReference type="Rhea" id="RHEA:23676"/>
        <dbReference type="ChEBI" id="CHEBI:15378"/>
        <dbReference type="ChEBI" id="CHEBI:30616"/>
        <dbReference type="ChEBI" id="CHEBI:43474"/>
        <dbReference type="ChEBI" id="CHEBI:57791"/>
        <dbReference type="ChEBI" id="CHEBI:83900"/>
        <dbReference type="ChEBI" id="CHEBI:83905"/>
        <dbReference type="ChEBI" id="CHEBI:456216"/>
        <dbReference type="EC" id="6.3.2.13"/>
    </reaction>
</comment>
<reference evidence="12 13" key="1">
    <citation type="submission" date="2018-08" db="EMBL/GenBank/DDBJ databases">
        <title>Sequencing the genomes of 1000 actinobacteria strains.</title>
        <authorList>
            <person name="Klenk H.-P."/>
        </authorList>
    </citation>
    <scope>NUCLEOTIDE SEQUENCE [LARGE SCALE GENOMIC DNA]</scope>
    <source>
        <strain evidence="12 13">DSM 22891</strain>
    </source>
</reference>
<gene>
    <name evidence="7" type="primary">murE</name>
    <name evidence="12" type="ORF">DFJ64_0183</name>
</gene>
<feature type="domain" description="Mur ligase N-terminal catalytic" evidence="9">
    <location>
        <begin position="41"/>
        <end position="114"/>
    </location>
</feature>
<dbReference type="GO" id="GO:0008360">
    <property type="term" value="P:regulation of cell shape"/>
    <property type="evidence" value="ECO:0007669"/>
    <property type="project" value="UniProtKB-KW"/>
</dbReference>
<comment type="function">
    <text evidence="7">Catalyzes the addition of meso-diaminopimelic acid to the nucleotide precursor UDP-N-acetylmuramoyl-L-alanyl-D-glutamate (UMAG) in the biosynthesis of bacterial cell-wall peptidoglycan.</text>
</comment>
<dbReference type="PANTHER" id="PTHR23135">
    <property type="entry name" value="MUR LIGASE FAMILY MEMBER"/>
    <property type="match status" value="1"/>
</dbReference>
<dbReference type="InterPro" id="IPR035911">
    <property type="entry name" value="MurE/MurF_N"/>
</dbReference>
<feature type="binding site" evidence="7">
    <location>
        <begin position="427"/>
        <end position="430"/>
    </location>
    <ligand>
        <name>meso-2,6-diaminopimelate</name>
        <dbReference type="ChEBI" id="CHEBI:57791"/>
    </ligand>
</feature>
<comment type="pathway">
    <text evidence="7 8">Cell wall biogenesis; peptidoglycan biosynthesis.</text>
</comment>
<dbReference type="Pfam" id="PF08245">
    <property type="entry name" value="Mur_ligase_M"/>
    <property type="match status" value="1"/>
</dbReference>
<evidence type="ECO:0000313" key="12">
    <source>
        <dbReference type="EMBL" id="REF34817.1"/>
    </source>
</evidence>
<evidence type="ECO:0000256" key="5">
    <source>
        <dbReference type="ARBA" id="ARBA00023306"/>
    </source>
</evidence>
<comment type="cofactor">
    <cofactor evidence="7">
        <name>Mg(2+)</name>
        <dbReference type="ChEBI" id="CHEBI:18420"/>
    </cofactor>
</comment>
<feature type="domain" description="Mur ligase C-terminal" evidence="10">
    <location>
        <begin position="354"/>
        <end position="485"/>
    </location>
</feature>
<evidence type="ECO:0000256" key="8">
    <source>
        <dbReference type="RuleBase" id="RU004135"/>
    </source>
</evidence>
<organism evidence="12 13">
    <name type="scientific">Thermasporomyces composti</name>
    <dbReference type="NCBI Taxonomy" id="696763"/>
    <lineage>
        <taxon>Bacteria</taxon>
        <taxon>Bacillati</taxon>
        <taxon>Actinomycetota</taxon>
        <taxon>Actinomycetes</taxon>
        <taxon>Propionibacteriales</taxon>
        <taxon>Nocardioidaceae</taxon>
        <taxon>Thermasporomyces</taxon>
    </lineage>
</organism>
<feature type="binding site" evidence="7">
    <location>
        <position position="48"/>
    </location>
    <ligand>
        <name>UDP-N-acetyl-alpha-D-muramoyl-L-alanyl-D-glutamate</name>
        <dbReference type="ChEBI" id="CHEBI:83900"/>
    </ligand>
</feature>
<feature type="binding site" evidence="7">
    <location>
        <begin position="173"/>
        <end position="174"/>
    </location>
    <ligand>
        <name>UDP-N-acetyl-alpha-D-muramoyl-L-alanyl-D-glutamate</name>
        <dbReference type="ChEBI" id="CHEBI:83900"/>
    </ligand>
</feature>
<feature type="binding site" evidence="7">
    <location>
        <begin position="131"/>
        <end position="137"/>
    </location>
    <ligand>
        <name>ATP</name>
        <dbReference type="ChEBI" id="CHEBI:30616"/>
    </ligand>
</feature>
<dbReference type="GO" id="GO:0008765">
    <property type="term" value="F:UDP-N-acetylmuramoylalanyl-D-glutamate-2,6-diaminopimelate ligase activity"/>
    <property type="evidence" value="ECO:0007669"/>
    <property type="project" value="UniProtKB-UniRule"/>
</dbReference>
<dbReference type="InterPro" id="IPR036615">
    <property type="entry name" value="Mur_ligase_C_dom_sf"/>
</dbReference>
<feature type="binding site" evidence="7">
    <location>
        <position position="208"/>
    </location>
    <ligand>
        <name>UDP-N-acetyl-alpha-D-muramoyl-L-alanyl-D-glutamate</name>
        <dbReference type="ChEBI" id="CHEBI:83900"/>
    </ligand>
</feature>
<dbReference type="UniPathway" id="UPA00219"/>